<dbReference type="InterPro" id="IPR032675">
    <property type="entry name" value="LRR_dom_sf"/>
</dbReference>
<protein>
    <submittedName>
        <fullName evidence="5">Insulin-like growth factor-binding protein complex acid labile subunit</fullName>
    </submittedName>
</protein>
<dbReference type="InterPro" id="IPR003591">
    <property type="entry name" value="Leu-rich_rpt_typical-subtyp"/>
</dbReference>
<dbReference type="PANTHER" id="PTHR24366">
    <property type="entry name" value="IG(IMMUNOGLOBULIN) AND LRR(LEUCINE RICH REPEAT) DOMAINS"/>
    <property type="match status" value="1"/>
</dbReference>
<accession>W8B8P8</accession>
<organism evidence="5">
    <name type="scientific">Ceratitis capitata</name>
    <name type="common">Mediterranean fruit fly</name>
    <name type="synonym">Tephritis capitata</name>
    <dbReference type="NCBI Taxonomy" id="7213"/>
    <lineage>
        <taxon>Eukaryota</taxon>
        <taxon>Metazoa</taxon>
        <taxon>Ecdysozoa</taxon>
        <taxon>Arthropoda</taxon>
        <taxon>Hexapoda</taxon>
        <taxon>Insecta</taxon>
        <taxon>Pterygota</taxon>
        <taxon>Neoptera</taxon>
        <taxon>Endopterygota</taxon>
        <taxon>Diptera</taxon>
        <taxon>Brachycera</taxon>
        <taxon>Muscomorpha</taxon>
        <taxon>Tephritoidea</taxon>
        <taxon>Tephritidae</taxon>
        <taxon>Ceratitis</taxon>
        <taxon>Ceratitis</taxon>
    </lineage>
</organism>
<dbReference type="SMART" id="SM00365">
    <property type="entry name" value="LRR_SD22"/>
    <property type="match status" value="4"/>
</dbReference>
<dbReference type="Gene3D" id="3.80.10.10">
    <property type="entry name" value="Ribonuclease Inhibitor"/>
    <property type="match status" value="2"/>
</dbReference>
<keyword evidence="4" id="KW-0812">Transmembrane</keyword>
<feature type="non-terminal residue" evidence="5">
    <location>
        <position position="810"/>
    </location>
</feature>
<gene>
    <name evidence="5" type="primary">ALS</name>
</gene>
<dbReference type="FunFam" id="3.80.10.10:FF:000611">
    <property type="entry name" value="Capricious, isoform E"/>
    <property type="match status" value="1"/>
</dbReference>
<dbReference type="SMART" id="SM00369">
    <property type="entry name" value="LRR_TYP"/>
    <property type="match status" value="9"/>
</dbReference>
<dbReference type="AlphaFoldDB" id="W8B8P8"/>
<dbReference type="PANTHER" id="PTHR24366:SF171">
    <property type="entry name" value="LEUCINE RICH REPEAT NEURONAL 4"/>
    <property type="match status" value="1"/>
</dbReference>
<keyword evidence="1" id="KW-0433">Leucine-rich repeat</keyword>
<evidence type="ECO:0000313" key="5">
    <source>
        <dbReference type="EMBL" id="JAB86159.1"/>
    </source>
</evidence>
<dbReference type="SUPFAM" id="SSF52058">
    <property type="entry name" value="L domain-like"/>
    <property type="match status" value="1"/>
</dbReference>
<feature type="transmembrane region" description="Helical" evidence="4">
    <location>
        <begin position="743"/>
        <end position="767"/>
    </location>
</feature>
<feature type="region of interest" description="Disordered" evidence="3">
    <location>
        <begin position="684"/>
        <end position="706"/>
    </location>
</feature>
<dbReference type="Pfam" id="PF13855">
    <property type="entry name" value="LRR_8"/>
    <property type="match status" value="3"/>
</dbReference>
<evidence type="ECO:0000256" key="1">
    <source>
        <dbReference type="ARBA" id="ARBA00022614"/>
    </source>
</evidence>
<dbReference type="OrthoDB" id="6621265at2759"/>
<evidence type="ECO:0000256" key="3">
    <source>
        <dbReference type="SAM" id="MobiDB-lite"/>
    </source>
</evidence>
<name>W8B8P8_CERCA</name>
<dbReference type="FunFam" id="3.80.10.10:FF:001159">
    <property type="entry name" value="Fish-lips, isoform C"/>
    <property type="match status" value="1"/>
</dbReference>
<evidence type="ECO:0000256" key="4">
    <source>
        <dbReference type="SAM" id="Phobius"/>
    </source>
</evidence>
<dbReference type="EMBL" id="GAMC01020396">
    <property type="protein sequence ID" value="JAB86159.1"/>
    <property type="molecule type" value="mRNA"/>
</dbReference>
<feature type="region of interest" description="Disordered" evidence="3">
    <location>
        <begin position="85"/>
        <end position="107"/>
    </location>
</feature>
<evidence type="ECO:0000256" key="2">
    <source>
        <dbReference type="ARBA" id="ARBA00022737"/>
    </source>
</evidence>
<keyword evidence="4" id="KW-1133">Transmembrane helix</keyword>
<sequence>MAASNITNEIIITAMDRFVWFVLLVVMSHLVTEFTRVTGYARGNRHDVVLLNDTAVRPMPVANMIFYPGEEYGLYDHQMPQQYNNIYPNSNYNSNNNNNRYGSNGNNNNNNYYNNANMQTNAANAESAQVTGFPFSFRPLIDSIFEIPISTLRAVNNLVARLTGSYQHQVPSLNAGVLKSTNPNVLQALRLLPTQGQRTVAESTKSASDGLNSAAVVTPQQQQQQHKATTITQTTPWRLPTTTTLLLCTLTLLSVCTPHTYAFCPSKCQCLSGDANSRAYCADAALEDVPIQLNPETKYINLTRNKIRNLEFTLPFYMKLEVLDLSQNIIETLGSKNFEYQKDMRTLNLSRNSVSALQKDAFRGLTNLLVLDLSYNRIEVAHPSALSNLTSLIKLDLTNNNIVSLEDNCFHNMISMEILIFKNNQLLDVPSNNLQHLHALKSLDLSDNLVEYVRNDSFEGLRELMMLTMRGNVISELDLSAFEGLTALKHLDLADNNLTMVPTQQLSKLSNLTFLSLSGNRFSQLPAVAFMNLFHLRELHLNRLDRLNRIDSRSFIDNTHLQALHLANNPQLYDIPMRLFQGNPNVLEIYMQGNSLQTLYSAQFPVDQLERLYLGDNPLQCNCSLLWLWRLVTGNFDGESNNNAGGVHVTHTQGEAAVAALGTADAGTVSDAAAEAYVAQHKYATSRGGGGGGTSSSSSSGGTSGYLQLDTERIGCDIWQDNVRTRRRLITMSESEITCPAHIVTIVCAIFTLLLVLAIGASIVFYLRFVKRRRKLLHDRSLTRSGKSIVNVHDRILQHQPLSGGGGGGG</sequence>
<dbReference type="InterPro" id="IPR001611">
    <property type="entry name" value="Leu-rich_rpt"/>
</dbReference>
<reference evidence="5" key="1">
    <citation type="submission" date="2013-07" db="EMBL/GenBank/DDBJ databases">
        <authorList>
            <person name="Geib S."/>
        </authorList>
    </citation>
    <scope>NUCLEOTIDE SEQUENCE</scope>
</reference>
<keyword evidence="4" id="KW-0472">Membrane</keyword>
<reference evidence="5" key="2">
    <citation type="journal article" date="2014" name="BMC Genomics">
        <title>A genomic perspective to assessing quality of mass-reared SIT flies used in Mediterranean fruit fly (Ceratitis capitata) eradication in California.</title>
        <authorList>
            <person name="Calla B."/>
            <person name="Hall B."/>
            <person name="Hou S."/>
            <person name="Geib S.M."/>
        </authorList>
    </citation>
    <scope>NUCLEOTIDE SEQUENCE</scope>
</reference>
<proteinExistence type="evidence at transcript level"/>
<keyword evidence="2" id="KW-0677">Repeat</keyword>
<dbReference type="PROSITE" id="PS51450">
    <property type="entry name" value="LRR"/>
    <property type="match status" value="3"/>
</dbReference>